<dbReference type="AlphaFoldDB" id="A0A2C5YNT0"/>
<dbReference type="GO" id="GO:0003677">
    <property type="term" value="F:DNA binding"/>
    <property type="evidence" value="ECO:0007669"/>
    <property type="project" value="UniProtKB-KW"/>
</dbReference>
<dbReference type="PRINTS" id="PR00929">
    <property type="entry name" value="ATHOOK"/>
</dbReference>
<feature type="compositionally biased region" description="Basic and acidic residues" evidence="4">
    <location>
        <begin position="28"/>
        <end position="41"/>
    </location>
</feature>
<evidence type="ECO:0000313" key="6">
    <source>
        <dbReference type="Proteomes" id="UP000226431"/>
    </source>
</evidence>
<dbReference type="OrthoDB" id="2420947at2759"/>
<dbReference type="GO" id="GO:0006355">
    <property type="term" value="P:regulation of DNA-templated transcription"/>
    <property type="evidence" value="ECO:0007669"/>
    <property type="project" value="InterPro"/>
</dbReference>
<evidence type="ECO:0000256" key="4">
    <source>
        <dbReference type="SAM" id="MobiDB-lite"/>
    </source>
</evidence>
<dbReference type="EMBL" id="NJES01000627">
    <property type="protein sequence ID" value="PHH70427.1"/>
    <property type="molecule type" value="Genomic_DNA"/>
</dbReference>
<keyword evidence="2" id="KW-0238">DNA-binding</keyword>
<dbReference type="Pfam" id="PF13094">
    <property type="entry name" value="CENP-Q"/>
    <property type="match status" value="1"/>
</dbReference>
<dbReference type="PRINTS" id="PR00930">
    <property type="entry name" value="HIGHMOBLTYIY"/>
</dbReference>
<dbReference type="STRING" id="2004952.A0A2C5YNT0"/>
<feature type="compositionally biased region" description="Basic and acidic residues" evidence="4">
    <location>
        <begin position="65"/>
        <end position="124"/>
    </location>
</feature>
<protein>
    <recommendedName>
        <fullName evidence="7">Kinetochore protein fta7</fullName>
    </recommendedName>
</protein>
<keyword evidence="1" id="KW-0677">Repeat</keyword>
<accession>A0A2C5YNT0</accession>
<gene>
    <name evidence="5" type="ORF">CDD80_6013</name>
</gene>
<evidence type="ECO:0000313" key="5">
    <source>
        <dbReference type="EMBL" id="PHH70427.1"/>
    </source>
</evidence>
<dbReference type="SMART" id="SM00384">
    <property type="entry name" value="AT_hook"/>
    <property type="match status" value="4"/>
</dbReference>
<evidence type="ECO:0000256" key="2">
    <source>
        <dbReference type="ARBA" id="ARBA00023125"/>
    </source>
</evidence>
<feature type="compositionally biased region" description="Basic and acidic residues" evidence="4">
    <location>
        <begin position="266"/>
        <end position="275"/>
    </location>
</feature>
<name>A0A2C5YNT0_9HYPO</name>
<comment type="caution">
    <text evidence="5">The sequence shown here is derived from an EMBL/GenBank/DDBJ whole genome shotgun (WGS) entry which is preliminary data.</text>
</comment>
<feature type="region of interest" description="Disordered" evidence="4">
    <location>
        <begin position="379"/>
        <end position="401"/>
    </location>
</feature>
<feature type="compositionally biased region" description="Basic residues" evidence="4">
    <location>
        <begin position="1"/>
        <end position="14"/>
    </location>
</feature>
<dbReference type="GO" id="GO:0005634">
    <property type="term" value="C:nucleus"/>
    <property type="evidence" value="ECO:0007669"/>
    <property type="project" value="InterPro"/>
</dbReference>
<evidence type="ECO:0000256" key="3">
    <source>
        <dbReference type="SAM" id="Coils"/>
    </source>
</evidence>
<evidence type="ECO:0008006" key="7">
    <source>
        <dbReference type="Google" id="ProtNLM"/>
    </source>
</evidence>
<dbReference type="InterPro" id="IPR025212">
    <property type="entry name" value="CAD_CENP-Q"/>
</dbReference>
<evidence type="ECO:0000256" key="1">
    <source>
        <dbReference type="ARBA" id="ARBA00022737"/>
    </source>
</evidence>
<keyword evidence="3" id="KW-0175">Coiled coil</keyword>
<feature type="coiled-coil region" evidence="3">
    <location>
        <begin position="428"/>
        <end position="455"/>
    </location>
</feature>
<dbReference type="InterPro" id="IPR000116">
    <property type="entry name" value="HMGA"/>
</dbReference>
<proteinExistence type="predicted"/>
<feature type="region of interest" description="Disordered" evidence="4">
    <location>
        <begin position="1"/>
        <end position="310"/>
    </location>
</feature>
<feature type="compositionally biased region" description="Basic residues" evidence="4">
    <location>
        <begin position="214"/>
        <end position="226"/>
    </location>
</feature>
<organism evidence="5 6">
    <name type="scientific">Ophiocordyceps camponoti-rufipedis</name>
    <dbReference type="NCBI Taxonomy" id="2004952"/>
    <lineage>
        <taxon>Eukaryota</taxon>
        <taxon>Fungi</taxon>
        <taxon>Dikarya</taxon>
        <taxon>Ascomycota</taxon>
        <taxon>Pezizomycotina</taxon>
        <taxon>Sordariomycetes</taxon>
        <taxon>Hypocreomycetidae</taxon>
        <taxon>Hypocreales</taxon>
        <taxon>Ophiocordycipitaceae</taxon>
        <taxon>Ophiocordyceps</taxon>
    </lineage>
</organism>
<dbReference type="GO" id="GO:0000785">
    <property type="term" value="C:chromatin"/>
    <property type="evidence" value="ECO:0007669"/>
    <property type="project" value="InterPro"/>
</dbReference>
<sequence>MAPEQKRKRGRPPKQPRAEDASPAVNKVESERPSKRGKVAEVETPPSQPRKRGRPRKSLGQEQTAEAKEREEALRQQQRGELEKQNREREERELQQQREAEQQRERRLQEKERERERETDDSRPKQKQQKSQENEQQDEPQRKRTLRHQQASQEEPEVPQLPKKKVGRPSLQKRVPEATPEPTSDTAPRRGRGRPLQPAADDAEQQSDQEPAPKPRKRGRPSLKRKSSPEHARDAAPSSSKAQRASPPLESDDEHERVRPMKRARAGKDISRQEAEAEAEVTSSEAEADDEDGQDQPRRARSPKPYPRLVAHVRRVRQSTIAAKWTPLTAPSLSVVKDLLSLAQQPVLQQLSGANRRRAHAADVLRFMSRRISRKVARGLPFPPASMPAPARGQQVTDGGRESELDFESVLDAKALLEAQLEPATHAVELLRREKQKIEKDLERDYETLRALEMAARAQAREHRGLLKKTHLLTPRPGVTPSEERRPVVNPAPTAPDDVFDALDEQDVRQLAEHVVSIRANMRPVDGLIPQLARGRAELQAVLLGHLTSEQYEEVILG</sequence>
<dbReference type="Proteomes" id="UP000226431">
    <property type="component" value="Unassembled WGS sequence"/>
</dbReference>
<reference evidence="5 6" key="1">
    <citation type="submission" date="2017-06" db="EMBL/GenBank/DDBJ databases">
        <title>Ant-infecting Ophiocordyceps genomes reveal a high diversity of potential behavioral manipulation genes and a possible major role for enterotoxins.</title>
        <authorList>
            <person name="De Bekker C."/>
            <person name="Evans H.C."/>
            <person name="Brachmann A."/>
            <person name="Hughes D.P."/>
        </authorList>
    </citation>
    <scope>NUCLEOTIDE SEQUENCE [LARGE SCALE GENOMIC DNA]</scope>
    <source>
        <strain evidence="5 6">Map16</strain>
    </source>
</reference>
<keyword evidence="6" id="KW-1185">Reference proteome</keyword>
<dbReference type="InterPro" id="IPR017956">
    <property type="entry name" value="AT_hook_DNA-bd_motif"/>
</dbReference>